<keyword evidence="3" id="KW-1185">Reference proteome</keyword>
<reference evidence="2" key="1">
    <citation type="submission" date="2020-05" db="EMBL/GenBank/DDBJ databases">
        <title>Mycena genomes resolve the evolution of fungal bioluminescence.</title>
        <authorList>
            <person name="Tsai I.J."/>
        </authorList>
    </citation>
    <scope>NUCLEOTIDE SEQUENCE</scope>
    <source>
        <strain evidence="2">CCC161011</strain>
    </source>
</reference>
<name>A0A8H7CGS0_9AGAR</name>
<dbReference type="Gene3D" id="3.80.10.10">
    <property type="entry name" value="Ribonuclease Inhibitor"/>
    <property type="match status" value="1"/>
</dbReference>
<dbReference type="OrthoDB" id="3365698at2759"/>
<comment type="caution">
    <text evidence="2">The sequence shown here is derived from an EMBL/GenBank/DDBJ whole genome shotgun (WGS) entry which is preliminary data.</text>
</comment>
<evidence type="ECO:0008006" key="4">
    <source>
        <dbReference type="Google" id="ProtNLM"/>
    </source>
</evidence>
<dbReference type="InterPro" id="IPR032675">
    <property type="entry name" value="LRR_dom_sf"/>
</dbReference>
<evidence type="ECO:0000313" key="3">
    <source>
        <dbReference type="Proteomes" id="UP000620124"/>
    </source>
</evidence>
<dbReference type="AlphaFoldDB" id="A0A8H7CGS0"/>
<dbReference type="Proteomes" id="UP000620124">
    <property type="component" value="Unassembled WGS sequence"/>
</dbReference>
<keyword evidence="1" id="KW-0175">Coiled coil</keyword>
<sequence>MQNAQVPHRTVQLESPFSRLLCTNTAPSDAECDAILQFLSELRKDFAAVTGGIARMQAVLTDLANQSERLEEAIDAHQALVSLARRLPEDVIREIFLACLPSSGNPVMSSREAPLLLGHVCSSWRKIAFTTPQLWSSLHVVVPNTARLREISAAADAWLARSGVLPLSITLAVSAACEARSDNIATMIDVLANFSPRWKHMKITLSPHTILTPLTNLYPSDVPMLESISFTSVGGGSWQNLVAALNIPWRSFNFFRTPSIRRASFASLGGNFLALTLPWPLLQSLSLTAGPIKDASSYEMTTTVALVILRQCPNLTTCTICLTSASDPNTVNNPKSQPPPLILGHLTALTIDNREHWQTNAVSFFRALRVPVLQRFAYCGPKYEGQLPFISLFSAIHMLESLRIDIRGLTQGAFQHCIELLPSLTSLRLETGDDYDPYSAGQWVRENPPATANDILRLLTPDPRASPASTAECLCPFLTRLEIVQCAPLADDVLFNFVLVRAEAEHPLESVEVVFKRPMEFDMMPHLGDLVAKGLSIDLRYLPAPEPPTYSPLEGRDAMA</sequence>
<feature type="coiled-coil region" evidence="1">
    <location>
        <begin position="53"/>
        <end position="80"/>
    </location>
</feature>
<evidence type="ECO:0000313" key="2">
    <source>
        <dbReference type="EMBL" id="KAF7337104.1"/>
    </source>
</evidence>
<gene>
    <name evidence="2" type="ORF">MVEN_02148000</name>
</gene>
<evidence type="ECO:0000256" key="1">
    <source>
        <dbReference type="SAM" id="Coils"/>
    </source>
</evidence>
<organism evidence="2 3">
    <name type="scientific">Mycena venus</name>
    <dbReference type="NCBI Taxonomy" id="2733690"/>
    <lineage>
        <taxon>Eukaryota</taxon>
        <taxon>Fungi</taxon>
        <taxon>Dikarya</taxon>
        <taxon>Basidiomycota</taxon>
        <taxon>Agaricomycotina</taxon>
        <taxon>Agaricomycetes</taxon>
        <taxon>Agaricomycetidae</taxon>
        <taxon>Agaricales</taxon>
        <taxon>Marasmiineae</taxon>
        <taxon>Mycenaceae</taxon>
        <taxon>Mycena</taxon>
    </lineage>
</organism>
<dbReference type="EMBL" id="JACAZI010000022">
    <property type="protein sequence ID" value="KAF7337104.1"/>
    <property type="molecule type" value="Genomic_DNA"/>
</dbReference>
<protein>
    <recommendedName>
        <fullName evidence="4">F-box domain-containing protein</fullName>
    </recommendedName>
</protein>
<accession>A0A8H7CGS0</accession>
<proteinExistence type="predicted"/>